<name>A0A9P1IIG8_9PELO</name>
<dbReference type="AlphaFoldDB" id="A0A9P1IIG8"/>
<dbReference type="InterPro" id="IPR057322">
    <property type="entry name" value="Rgr-1_C"/>
</dbReference>
<protein>
    <recommendedName>
        <fullName evidence="2">Rgr-1 C-terminal domain-containing protein</fullName>
    </recommendedName>
</protein>
<gene>
    <name evidence="3" type="ORF">CAMP_LOCUS8333</name>
</gene>
<evidence type="ECO:0000259" key="2">
    <source>
        <dbReference type="Pfam" id="PF25308"/>
    </source>
</evidence>
<organism evidence="3 4">
    <name type="scientific">Caenorhabditis angaria</name>
    <dbReference type="NCBI Taxonomy" id="860376"/>
    <lineage>
        <taxon>Eukaryota</taxon>
        <taxon>Metazoa</taxon>
        <taxon>Ecdysozoa</taxon>
        <taxon>Nematoda</taxon>
        <taxon>Chromadorea</taxon>
        <taxon>Rhabditida</taxon>
        <taxon>Rhabditina</taxon>
        <taxon>Rhabditomorpha</taxon>
        <taxon>Rhabditoidea</taxon>
        <taxon>Rhabditidae</taxon>
        <taxon>Peloderinae</taxon>
        <taxon>Caenorhabditis</taxon>
    </lineage>
</organism>
<evidence type="ECO:0000313" key="4">
    <source>
        <dbReference type="Proteomes" id="UP001152747"/>
    </source>
</evidence>
<accession>A0A9P1IIG8</accession>
<proteinExistence type="predicted"/>
<feature type="compositionally biased region" description="Gly residues" evidence="1">
    <location>
        <begin position="159"/>
        <end position="176"/>
    </location>
</feature>
<reference evidence="3" key="1">
    <citation type="submission" date="2022-11" db="EMBL/GenBank/DDBJ databases">
        <authorList>
            <person name="Kikuchi T."/>
        </authorList>
    </citation>
    <scope>NUCLEOTIDE SEQUENCE</scope>
    <source>
        <strain evidence="3">PS1010</strain>
    </source>
</reference>
<dbReference type="EMBL" id="CANHGI010000003">
    <property type="protein sequence ID" value="CAI5445696.1"/>
    <property type="molecule type" value="Genomic_DNA"/>
</dbReference>
<feature type="region of interest" description="Disordered" evidence="1">
    <location>
        <begin position="102"/>
        <end position="176"/>
    </location>
</feature>
<sequence>MTYMQGNSMPASGRKYSAASMIDLQHVNIMLVVSFKRSRASTSQNFIRFVYNLQTNVVKAGTGTDEDLGSYSNQASSEAQQSGECAIWVLIRTIVERYPNTSDRSTNSIIQQQSQSVQSVSQGYPPTNPSQPKSHQMMMNPPSVGLGGPGSVGPPSAGYSGGSGQPGGQGYPGSVQ</sequence>
<keyword evidence="4" id="KW-1185">Reference proteome</keyword>
<comment type="caution">
    <text evidence="3">The sequence shown here is derived from an EMBL/GenBank/DDBJ whole genome shotgun (WGS) entry which is preliminary data.</text>
</comment>
<feature type="domain" description="Rgr-1 C-terminal" evidence="2">
    <location>
        <begin position="11"/>
        <end position="101"/>
    </location>
</feature>
<dbReference type="Proteomes" id="UP001152747">
    <property type="component" value="Unassembled WGS sequence"/>
</dbReference>
<evidence type="ECO:0000256" key="1">
    <source>
        <dbReference type="SAM" id="MobiDB-lite"/>
    </source>
</evidence>
<evidence type="ECO:0000313" key="3">
    <source>
        <dbReference type="EMBL" id="CAI5445696.1"/>
    </source>
</evidence>
<dbReference type="Pfam" id="PF25308">
    <property type="entry name" value="Rgr-1_C"/>
    <property type="match status" value="1"/>
</dbReference>
<feature type="compositionally biased region" description="Low complexity" evidence="1">
    <location>
        <begin position="108"/>
        <end position="122"/>
    </location>
</feature>